<evidence type="ECO:0000256" key="2">
    <source>
        <dbReference type="ARBA" id="ARBA00023242"/>
    </source>
</evidence>
<dbReference type="InterPro" id="IPR000783">
    <property type="entry name" value="RNA_pol_subH/Rpb5_C"/>
</dbReference>
<dbReference type="SUPFAM" id="SSF53036">
    <property type="entry name" value="Eukaryotic RPB5 N-terminal domain"/>
    <property type="match status" value="1"/>
</dbReference>
<evidence type="ECO:0000256" key="1">
    <source>
        <dbReference type="ARBA" id="ARBA00004123"/>
    </source>
</evidence>
<gene>
    <name evidence="6" type="ORF">GLYMA_04G141500</name>
</gene>
<dbReference type="Gramene" id="KRH62911">
    <property type="protein sequence ID" value="KRH62911"/>
    <property type="gene ID" value="GLYMA_04G141500"/>
</dbReference>
<dbReference type="Proteomes" id="UP000008827">
    <property type="component" value="Chromosome 4"/>
</dbReference>
<dbReference type="PaxDb" id="3847-GLYMA04G26715.1"/>
<reference evidence="7" key="2">
    <citation type="submission" date="2018-02" db="UniProtKB">
        <authorList>
            <consortium name="EnsemblPlants"/>
        </authorList>
    </citation>
    <scope>IDENTIFICATION</scope>
    <source>
        <strain evidence="7">Williams 82</strain>
    </source>
</reference>
<dbReference type="Pfam" id="PF01191">
    <property type="entry name" value="RNA_pol_Rpb5_C"/>
    <property type="match status" value="1"/>
</dbReference>
<dbReference type="GO" id="GO:0055029">
    <property type="term" value="C:nuclear DNA-directed RNA polymerase complex"/>
    <property type="evidence" value="ECO:0007669"/>
    <property type="project" value="UniProtKB-ARBA"/>
</dbReference>
<dbReference type="SMR" id="K7KK93"/>
<proteinExistence type="inferred from homology"/>
<dbReference type="Gene3D" id="3.90.940.20">
    <property type="entry name" value="RPB5-like RNA polymerase subunit"/>
    <property type="match status" value="1"/>
</dbReference>
<dbReference type="Pfam" id="PF03871">
    <property type="entry name" value="RNA_pol_Rpb5_N"/>
    <property type="match status" value="1"/>
</dbReference>
<dbReference type="GO" id="GO:0003677">
    <property type="term" value="F:DNA binding"/>
    <property type="evidence" value="ECO:0007669"/>
    <property type="project" value="InterPro"/>
</dbReference>
<dbReference type="FunFam" id="3.90.940.20:FF:000001">
    <property type="entry name" value="DNA-directed RNA polymerases I, II, and III subunit RPABC1"/>
    <property type="match status" value="1"/>
</dbReference>
<dbReference type="GO" id="GO:0003899">
    <property type="term" value="F:DNA-directed RNA polymerase activity"/>
    <property type="evidence" value="ECO:0007669"/>
    <property type="project" value="InterPro"/>
</dbReference>
<evidence type="ECO:0000256" key="3">
    <source>
        <dbReference type="ARBA" id="ARBA00025765"/>
    </source>
</evidence>
<dbReference type="PANTHER" id="PTHR10535">
    <property type="entry name" value="DNA-DIRECTED RNA POLYMERASES I, II, AND III SUBUNIT RPABC1"/>
    <property type="match status" value="1"/>
</dbReference>
<comment type="similarity">
    <text evidence="3">Belongs to the archaeal Rpo5/eukaryotic RPB5 RNA polymerase subunit family.</text>
</comment>
<reference evidence="6 7" key="1">
    <citation type="journal article" date="2010" name="Nature">
        <title>Genome sequence of the palaeopolyploid soybean.</title>
        <authorList>
            <person name="Schmutz J."/>
            <person name="Cannon S.B."/>
            <person name="Schlueter J."/>
            <person name="Ma J."/>
            <person name="Mitros T."/>
            <person name="Nelson W."/>
            <person name="Hyten D.L."/>
            <person name="Song Q."/>
            <person name="Thelen J.J."/>
            <person name="Cheng J."/>
            <person name="Xu D."/>
            <person name="Hellsten U."/>
            <person name="May G.D."/>
            <person name="Yu Y."/>
            <person name="Sakurai T."/>
            <person name="Umezawa T."/>
            <person name="Bhattacharyya M.K."/>
            <person name="Sandhu D."/>
            <person name="Valliyodan B."/>
            <person name="Lindquist E."/>
            <person name="Peto M."/>
            <person name="Grant D."/>
            <person name="Shu S."/>
            <person name="Goodstein D."/>
            <person name="Barry K."/>
            <person name="Futrell-Griggs M."/>
            <person name="Abernathy B."/>
            <person name="Du J."/>
            <person name="Tian Z."/>
            <person name="Zhu L."/>
            <person name="Gill N."/>
            <person name="Joshi T."/>
            <person name="Libault M."/>
            <person name="Sethuraman A."/>
            <person name="Zhang X.-C."/>
            <person name="Shinozaki K."/>
            <person name="Nguyen H.T."/>
            <person name="Wing R.A."/>
            <person name="Cregan P."/>
            <person name="Specht J."/>
            <person name="Grimwood J."/>
            <person name="Rokhsar D."/>
            <person name="Stacey G."/>
            <person name="Shoemaker R.C."/>
            <person name="Jackson S.A."/>
        </authorList>
    </citation>
    <scope>NUCLEOTIDE SEQUENCE [LARGE SCALE GENOMIC DNA]</scope>
    <source>
        <strain evidence="7">cv. Williams 82</strain>
        <tissue evidence="6">Callus</tissue>
    </source>
</reference>
<dbReference type="PANTHER" id="PTHR10535:SF12">
    <property type="entry name" value="DNA-DIRECTED RNA POLYMERASE V SUBUNIT 5C"/>
    <property type="match status" value="1"/>
</dbReference>
<dbReference type="AlphaFoldDB" id="K7KK93"/>
<dbReference type="InterPro" id="IPR014381">
    <property type="entry name" value="Arch_Rpo5/euc_Rpb5"/>
</dbReference>
<dbReference type="InterPro" id="IPR005571">
    <property type="entry name" value="RNA_pol_Rpb5_N"/>
</dbReference>
<comment type="subcellular location">
    <subcellularLocation>
        <location evidence="1">Nucleus</location>
    </subcellularLocation>
</comment>
<dbReference type="EnsemblPlants" id="KRH62911">
    <property type="protein sequence ID" value="KRH62911"/>
    <property type="gene ID" value="GLYMA_04G141500"/>
</dbReference>
<protein>
    <recommendedName>
        <fullName evidence="9">RNA polymerase subunit H/Rpb5 C-terminal domain-containing protein</fullName>
    </recommendedName>
</protein>
<feature type="domain" description="RNA polymerase subunit H/Rpb5 C-terminal" evidence="4">
    <location>
        <begin position="110"/>
        <end position="182"/>
    </location>
</feature>
<dbReference type="PIRSF" id="PIRSF000747">
    <property type="entry name" value="RPB5"/>
    <property type="match status" value="1"/>
</dbReference>
<accession>K7KK93</accession>
<evidence type="ECO:0000259" key="5">
    <source>
        <dbReference type="Pfam" id="PF03871"/>
    </source>
</evidence>
<evidence type="ECO:0000313" key="8">
    <source>
        <dbReference type="Proteomes" id="UP000008827"/>
    </source>
</evidence>
<dbReference type="GO" id="GO:0006362">
    <property type="term" value="P:transcription elongation by RNA polymerase I"/>
    <property type="evidence" value="ECO:0000318"/>
    <property type="project" value="GO_Central"/>
</dbReference>
<feature type="domain" description="RNA polymerase Rpb5 N-terminal" evidence="5">
    <location>
        <begin position="1"/>
        <end position="68"/>
    </location>
</feature>
<dbReference type="OrthoDB" id="248779at2759"/>
<dbReference type="eggNOG" id="KOG3218">
    <property type="taxonomic scope" value="Eukaryota"/>
</dbReference>
<evidence type="ECO:0000313" key="7">
    <source>
        <dbReference type="EnsemblPlants" id="KRH62911"/>
    </source>
</evidence>
<dbReference type="GO" id="GO:0042797">
    <property type="term" value="P:tRNA transcription by RNA polymerase III"/>
    <property type="evidence" value="ECO:0000318"/>
    <property type="project" value="GO_Central"/>
</dbReference>
<sequence>MLQDRGYDAIQHANISPSLTEFCSRFSQNPNPQTLDFCVPHLSNTVQVVFVGPKEIRKGTVNEICSQIADKGSLKWLILVVKSKMTSFAKKDLENFPFKVETIKIDDLLVNITKHVLQPKYEILTDDEKQALLTKHNLDEKQLPHMLKTDTIARYYGLEKGQVVKITHSGPVVNFDVSYRCVV</sequence>
<evidence type="ECO:0008006" key="9">
    <source>
        <dbReference type="Google" id="ProtNLM"/>
    </source>
</evidence>
<dbReference type="EMBL" id="CM000837">
    <property type="protein sequence ID" value="KRH62911.1"/>
    <property type="molecule type" value="Genomic_DNA"/>
</dbReference>
<dbReference type="HOGENOM" id="CLU_058320_0_0_1"/>
<dbReference type="InParanoid" id="K7KK93"/>
<dbReference type="GO" id="GO:0006366">
    <property type="term" value="P:transcription by RNA polymerase II"/>
    <property type="evidence" value="ECO:0000318"/>
    <property type="project" value="GO_Central"/>
</dbReference>
<dbReference type="STRING" id="3847.K7KK93"/>
<evidence type="ECO:0000313" key="6">
    <source>
        <dbReference type="EMBL" id="KRH62911.1"/>
    </source>
</evidence>
<dbReference type="Gene3D" id="3.40.1340.10">
    <property type="entry name" value="RNA polymerase, Rpb5, N-terminal domain"/>
    <property type="match status" value="1"/>
</dbReference>
<reference evidence="6" key="3">
    <citation type="submission" date="2018-07" db="EMBL/GenBank/DDBJ databases">
        <title>WGS assembly of Glycine max.</title>
        <authorList>
            <person name="Schmutz J."/>
            <person name="Cannon S."/>
            <person name="Schlueter J."/>
            <person name="Ma J."/>
            <person name="Mitros T."/>
            <person name="Nelson W."/>
            <person name="Hyten D."/>
            <person name="Song Q."/>
            <person name="Thelen J."/>
            <person name="Cheng J."/>
            <person name="Xu D."/>
            <person name="Hellsten U."/>
            <person name="May G."/>
            <person name="Yu Y."/>
            <person name="Sakurai T."/>
            <person name="Umezawa T."/>
            <person name="Bhattacharyya M."/>
            <person name="Sandhu D."/>
            <person name="Valliyodan B."/>
            <person name="Lindquist E."/>
            <person name="Peto M."/>
            <person name="Grant D."/>
            <person name="Shu S."/>
            <person name="Goodstein D."/>
            <person name="Barry K."/>
            <person name="Futrell-Griggs M."/>
            <person name="Abernathy B."/>
            <person name="Du J."/>
            <person name="Tian Z."/>
            <person name="Zhu L."/>
            <person name="Gill N."/>
            <person name="Joshi T."/>
            <person name="Libault M."/>
            <person name="Sethuraman A."/>
            <person name="Zhang X."/>
            <person name="Shinozaki K."/>
            <person name="Nguyen H."/>
            <person name="Wing R."/>
            <person name="Cregan P."/>
            <person name="Specht J."/>
            <person name="Grimwood J."/>
            <person name="Rokhsar D."/>
            <person name="Stacey G."/>
            <person name="Shoemaker R."/>
            <person name="Jackson S."/>
        </authorList>
    </citation>
    <scope>NUCLEOTIDE SEQUENCE</scope>
    <source>
        <tissue evidence="6">Callus</tissue>
    </source>
</reference>
<organism evidence="7">
    <name type="scientific">Glycine max</name>
    <name type="common">Soybean</name>
    <name type="synonym">Glycine hispida</name>
    <dbReference type="NCBI Taxonomy" id="3847"/>
    <lineage>
        <taxon>Eukaryota</taxon>
        <taxon>Viridiplantae</taxon>
        <taxon>Streptophyta</taxon>
        <taxon>Embryophyta</taxon>
        <taxon>Tracheophyta</taxon>
        <taxon>Spermatophyta</taxon>
        <taxon>Magnoliopsida</taxon>
        <taxon>eudicotyledons</taxon>
        <taxon>Gunneridae</taxon>
        <taxon>Pentapetalae</taxon>
        <taxon>rosids</taxon>
        <taxon>fabids</taxon>
        <taxon>Fabales</taxon>
        <taxon>Fabaceae</taxon>
        <taxon>Papilionoideae</taxon>
        <taxon>50 kb inversion clade</taxon>
        <taxon>NPAAA clade</taxon>
        <taxon>indigoferoid/millettioid clade</taxon>
        <taxon>Phaseoleae</taxon>
        <taxon>Glycine</taxon>
        <taxon>Glycine subgen. Soja</taxon>
    </lineage>
</organism>
<keyword evidence="8" id="KW-1185">Reference proteome</keyword>
<dbReference type="InterPro" id="IPR036710">
    <property type="entry name" value="RNA_pol_Rpb5_N_sf"/>
</dbReference>
<dbReference type="InterPro" id="IPR035913">
    <property type="entry name" value="RPB5-like_sf"/>
</dbReference>
<evidence type="ECO:0000259" key="4">
    <source>
        <dbReference type="Pfam" id="PF01191"/>
    </source>
</evidence>
<keyword evidence="2" id="KW-0539">Nucleus</keyword>
<name>K7KK93_SOYBN</name>
<dbReference type="SUPFAM" id="SSF55287">
    <property type="entry name" value="RPB5-like RNA polymerase subunit"/>
    <property type="match status" value="1"/>
</dbReference>